<dbReference type="Gene3D" id="3.30.310.280">
    <property type="match status" value="1"/>
</dbReference>
<dbReference type="Gene3D" id="1.10.510.40">
    <property type="match status" value="1"/>
</dbReference>
<dbReference type="Pfam" id="PF13523">
    <property type="entry name" value="Acetyltransf_8"/>
    <property type="match status" value="1"/>
</dbReference>
<dbReference type="InterPro" id="IPR022770">
    <property type="entry name" value="IucA/IucC-like_C"/>
</dbReference>
<dbReference type="PANTHER" id="PTHR34384:SF6">
    <property type="entry name" value="STAPHYLOFERRIN B SYNTHASE"/>
    <property type="match status" value="1"/>
</dbReference>
<dbReference type="SMART" id="SM01006">
    <property type="entry name" value="AlcB"/>
    <property type="match status" value="1"/>
</dbReference>
<dbReference type="AlphaFoldDB" id="A0A6M3HV31"/>
<dbReference type="RefSeq" id="WP_172106212.1">
    <property type="nucleotide sequence ID" value="NZ_CP038017.1"/>
</dbReference>
<feature type="domain" description="Acyltransferase MbtK/IucB-like conserved" evidence="2">
    <location>
        <begin position="605"/>
        <end position="652"/>
    </location>
</feature>
<dbReference type="InterPro" id="IPR019432">
    <property type="entry name" value="Acyltransferase_MbtK/IucB-like"/>
</dbReference>
<dbReference type="InterPro" id="IPR016181">
    <property type="entry name" value="Acyl_CoA_acyltransferase"/>
</dbReference>
<evidence type="ECO:0000313" key="4">
    <source>
        <dbReference type="Proteomes" id="UP000503320"/>
    </source>
</evidence>
<dbReference type="Pfam" id="PF04183">
    <property type="entry name" value="IucA_IucC"/>
    <property type="match status" value="1"/>
</dbReference>
<dbReference type="GO" id="GO:0019290">
    <property type="term" value="P:siderophore biosynthetic process"/>
    <property type="evidence" value="ECO:0007669"/>
    <property type="project" value="InterPro"/>
</dbReference>
<reference evidence="3 4" key="1">
    <citation type="submission" date="2019-03" db="EMBL/GenBank/DDBJ databases">
        <title>Complete Genome Sequence of Allofrancisella frigidaquae Strain SYSU 10HL1970 Isolated from Water-Cooling Systems in China.</title>
        <authorList>
            <person name="Ohrman C."/>
            <person name="Uneklint I."/>
            <person name="Sjodin A."/>
        </authorList>
    </citation>
    <scope>NUCLEOTIDE SEQUENCE [LARGE SCALE GENOMIC DNA]</scope>
    <source>
        <strain evidence="3 4">SYSU 10HL1970</strain>
    </source>
</reference>
<dbReference type="KEGG" id="afri:E3E15_00630"/>
<keyword evidence="4" id="KW-1185">Reference proteome</keyword>
<dbReference type="SUPFAM" id="SSF55729">
    <property type="entry name" value="Acyl-CoA N-acyltransferases (Nat)"/>
    <property type="match status" value="1"/>
</dbReference>
<organism evidence="3 4">
    <name type="scientific">Allofrancisella frigidaquae</name>
    <dbReference type="NCBI Taxonomy" id="1085644"/>
    <lineage>
        <taxon>Bacteria</taxon>
        <taxon>Pseudomonadati</taxon>
        <taxon>Pseudomonadota</taxon>
        <taxon>Gammaproteobacteria</taxon>
        <taxon>Thiotrichales</taxon>
        <taxon>Francisellaceae</taxon>
        <taxon>Allofrancisella</taxon>
    </lineage>
</organism>
<dbReference type="Proteomes" id="UP000503320">
    <property type="component" value="Chromosome"/>
</dbReference>
<dbReference type="GO" id="GO:0016881">
    <property type="term" value="F:acid-amino acid ligase activity"/>
    <property type="evidence" value="ECO:0007669"/>
    <property type="project" value="UniProtKB-ARBA"/>
</dbReference>
<dbReference type="Gene3D" id="6.10.250.3370">
    <property type="match status" value="1"/>
</dbReference>
<evidence type="ECO:0000259" key="2">
    <source>
        <dbReference type="SMART" id="SM01006"/>
    </source>
</evidence>
<proteinExistence type="predicted"/>
<dbReference type="Pfam" id="PF06276">
    <property type="entry name" value="FhuF"/>
    <property type="match status" value="1"/>
</dbReference>
<dbReference type="Gene3D" id="3.40.630.30">
    <property type="match status" value="1"/>
</dbReference>
<dbReference type="EMBL" id="CP038017">
    <property type="protein sequence ID" value="QIV93941.1"/>
    <property type="molecule type" value="Genomic_DNA"/>
</dbReference>
<evidence type="ECO:0000313" key="3">
    <source>
        <dbReference type="EMBL" id="QIV93941.1"/>
    </source>
</evidence>
<dbReference type="GO" id="GO:0016746">
    <property type="term" value="F:acyltransferase activity"/>
    <property type="evidence" value="ECO:0007669"/>
    <property type="project" value="InterPro"/>
</dbReference>
<keyword evidence="3" id="KW-0808">Transferase</keyword>
<protein>
    <submittedName>
        <fullName evidence="3">GNAT family N-acetyltransferase</fullName>
    </submittedName>
</protein>
<dbReference type="InterPro" id="IPR007310">
    <property type="entry name" value="Aerobactin_biosyn_IucA/IucC_N"/>
</dbReference>
<sequence>MNTKINYYKLASTRLLEKIISEFSYEGIFAPVQNDADQEVYTIKITSVIYYKFKATKRIYGNLIVHQDSTIRHENDCSEVADDAIRFIIDTLPITKINPVTTAHFIKELNNTIYADIAILQKDKLSASEIYKLPYAYIEGNMTGHPWFVINKGRIGFNSSDHANYAPEMQKIINLSWIAVNKDLITFSCISNLSYSKITQKEIHPDILESFNKTIMTNNKNPDDYFVLPVHPWQWENVLKQQFTKYIADGEIIFLGESTDQHLAMQSIRTLSNISHPEKHSIKLPLNILNTAVYRGLPKNQTINAPMLTEWVKTIAKEDDFLSTCNFILLGELASAYCKHPYYSDISESPYYFTEQLGAIWRESIHSRLKNNEKAITMAALTYIDPDGKSVLCEMIKESSLNVSQWLDIFFENTIPALLHFLYKYGMVFSPHGENSILIIENNLPVGLAMKDFVDDINICKNPVEELATLPQEVKDVIPQVDDDYLLQFIHTGLFVVHYRYISTILADKLNFPELYFYQKLHECVERYQTSNPELKARFKRFDLYKKNFEKLCLNRLRIFEVGYGDYSSRPKVISTGQLENPLYLGKRFKEINTQEFYYNKVSFRPFCLEKDLDTIHKWMNKPHVAKFWNLDKPKEHLKKHFCNMLSNTNQNLFMLSIDGREIAYAEIYNAKKDRIAEYFLANDNDYGWHLLIGPEDAIGRGYSKLLVEALSKYCFSELGADKVVFEPDVRVIPFQKIAPKIGYKNQGQINLPEKQAYLFICSKDSFNVGKEL</sequence>
<name>A0A6M3HV31_9GAMM</name>
<dbReference type="InterPro" id="IPR037455">
    <property type="entry name" value="LucA/IucC-like"/>
</dbReference>
<dbReference type="PANTHER" id="PTHR34384">
    <property type="entry name" value="L-2,3-DIAMINOPROPANOATE--CITRATE LIGASE"/>
    <property type="match status" value="1"/>
</dbReference>
<accession>A0A6M3HV31</accession>
<evidence type="ECO:0000256" key="1">
    <source>
        <dbReference type="ARBA" id="ARBA00004924"/>
    </source>
</evidence>
<comment type="pathway">
    <text evidence="1">Siderophore biosynthesis.</text>
</comment>
<gene>
    <name evidence="3" type="ORF">E3E15_00630</name>
</gene>